<dbReference type="GO" id="GO:0051536">
    <property type="term" value="F:iron-sulfur cluster binding"/>
    <property type="evidence" value="ECO:0007669"/>
    <property type="project" value="UniProtKB-KW"/>
</dbReference>
<accession>A0A1Q9JIC5</accession>
<protein>
    <submittedName>
        <fullName evidence="6">Uncharacterized protein</fullName>
    </submittedName>
</protein>
<dbReference type="PANTHER" id="PTHR30548">
    <property type="entry name" value="2-HYDROXYGLUTARYL-COA DEHYDRATASE, D-COMPONENT-RELATED"/>
    <property type="match status" value="1"/>
</dbReference>
<sequence length="411" mass="47596">MAEEVKRTSKQLLKDIQDGTYARAQEAKANGEPVVWATSICPDELLNAMDLATVYPENQAGVIGARKEAMKFIEQAEGVGYGPDTCSYARVNMGYVDLQQSDSQEIPLPDLIFSSTNICYTVQKWYENLAKKLNIPLILFDMPFNHEYEVTDSATAYIRGQLENAIKQLEEFTGRKMDYDKLAHAMEINNETCEWWKKATDTGMYTPSPLDGFKMFNYMALMVANRSFEDSRDCFRLWYEELEQRHAEGQGPWSSAEEQYRIIWDGIACWPHLSTTYKLLKKYGINMVTSTYPQSWYKVYETNDLDGMARSYTGNYANRNLDFGEDSMEERIRNFNVDGVLFHTNRSCKLMDFRTYEVQRRIMKSTGCPSVVFDGDQTDPRVFSDGQYETRVQALMEMMDKYKEQKRKGDL</sequence>
<evidence type="ECO:0000256" key="1">
    <source>
        <dbReference type="ARBA" id="ARBA00001966"/>
    </source>
</evidence>
<dbReference type="AlphaFoldDB" id="A0A1Q9JIC5"/>
<evidence type="ECO:0000313" key="7">
    <source>
        <dbReference type="Proteomes" id="UP000187404"/>
    </source>
</evidence>
<keyword evidence="5" id="KW-0411">Iron-sulfur</keyword>
<dbReference type="STRING" id="1261640.BHK98_07795"/>
<dbReference type="PANTHER" id="PTHR30548:SF4">
    <property type="entry name" value="SUBUNIT OF OXYGEN-SENSITIVE 2-HYDROXYISOCAPROYL-COA DEHYDRATASE"/>
    <property type="match status" value="1"/>
</dbReference>
<dbReference type="RefSeq" id="WP_075713126.1">
    <property type="nucleotide sequence ID" value="NZ_MJIE01000001.1"/>
</dbReference>
<dbReference type="Gene3D" id="3.40.50.11890">
    <property type="match status" value="1"/>
</dbReference>
<keyword evidence="3" id="KW-0479">Metal-binding</keyword>
<dbReference type="Gene3D" id="3.40.50.11900">
    <property type="match status" value="1"/>
</dbReference>
<organism evidence="6 7">
    <name type="scientific">Hornefia porci</name>
    <dbReference type="NCBI Taxonomy" id="2652292"/>
    <lineage>
        <taxon>Bacteria</taxon>
        <taxon>Bacillati</taxon>
        <taxon>Bacillota</taxon>
        <taxon>Clostridia</taxon>
        <taxon>Peptostreptococcales</taxon>
        <taxon>Anaerovoracaceae</taxon>
        <taxon>Hornefia</taxon>
    </lineage>
</organism>
<comment type="cofactor">
    <cofactor evidence="1">
        <name>[4Fe-4S] cluster</name>
        <dbReference type="ChEBI" id="CHEBI:49883"/>
    </cofactor>
</comment>
<dbReference type="Proteomes" id="UP000187404">
    <property type="component" value="Unassembled WGS sequence"/>
</dbReference>
<evidence type="ECO:0000256" key="3">
    <source>
        <dbReference type="ARBA" id="ARBA00022723"/>
    </source>
</evidence>
<gene>
    <name evidence="6" type="ORF">BHK98_07795</name>
</gene>
<comment type="caution">
    <text evidence="6">The sequence shown here is derived from an EMBL/GenBank/DDBJ whole genome shotgun (WGS) entry which is preliminary data.</text>
</comment>
<evidence type="ECO:0000256" key="5">
    <source>
        <dbReference type="ARBA" id="ARBA00023014"/>
    </source>
</evidence>
<dbReference type="GO" id="GO:0046872">
    <property type="term" value="F:metal ion binding"/>
    <property type="evidence" value="ECO:0007669"/>
    <property type="project" value="UniProtKB-KW"/>
</dbReference>
<evidence type="ECO:0000256" key="2">
    <source>
        <dbReference type="ARBA" id="ARBA00005806"/>
    </source>
</evidence>
<dbReference type="InterPro" id="IPR010327">
    <property type="entry name" value="FldB/FldC_alpha/beta"/>
</dbReference>
<dbReference type="EMBL" id="MJIE01000001">
    <property type="protein sequence ID" value="OLR55969.1"/>
    <property type="molecule type" value="Genomic_DNA"/>
</dbReference>
<evidence type="ECO:0000256" key="4">
    <source>
        <dbReference type="ARBA" id="ARBA00023004"/>
    </source>
</evidence>
<name>A0A1Q9JIC5_9FIRM</name>
<proteinExistence type="inferred from homology"/>
<keyword evidence="4" id="KW-0408">Iron</keyword>
<comment type="similarity">
    <text evidence="2">Belongs to the FldB/FldC dehydratase alpha/beta subunit family.</text>
</comment>
<keyword evidence="7" id="KW-1185">Reference proteome</keyword>
<dbReference type="OrthoDB" id="9810278at2"/>
<dbReference type="Pfam" id="PF06050">
    <property type="entry name" value="HGD-D"/>
    <property type="match status" value="1"/>
</dbReference>
<dbReference type="GO" id="GO:0016836">
    <property type="term" value="F:hydro-lyase activity"/>
    <property type="evidence" value="ECO:0007669"/>
    <property type="project" value="UniProtKB-ARBA"/>
</dbReference>
<evidence type="ECO:0000313" key="6">
    <source>
        <dbReference type="EMBL" id="OLR55969.1"/>
    </source>
</evidence>
<reference evidence="6 7" key="1">
    <citation type="journal article" date="2016" name="Appl. Environ. Microbiol.">
        <title>Function and Phylogeny of Bacterial Butyryl Coenzyme A:Acetate Transferases and Their Diversity in the Proximal Colon of Swine.</title>
        <authorList>
            <person name="Trachsel J."/>
            <person name="Bayles D.O."/>
            <person name="Looft T."/>
            <person name="Levine U.Y."/>
            <person name="Allen H.K."/>
        </authorList>
    </citation>
    <scope>NUCLEOTIDE SEQUENCE [LARGE SCALE GENOMIC DNA]</scope>
    <source>
        <strain evidence="6 7">68-3-10</strain>
    </source>
</reference>